<dbReference type="Gene3D" id="3.40.50.300">
    <property type="entry name" value="P-loop containing nucleotide triphosphate hydrolases"/>
    <property type="match status" value="1"/>
</dbReference>
<protein>
    <submittedName>
        <fullName evidence="1">Uncharacterized protein</fullName>
    </submittedName>
</protein>
<reference evidence="1" key="1">
    <citation type="submission" date="2020-07" db="EMBL/GenBank/DDBJ databases">
        <title>Multicomponent nature underlies the extraordinary mechanical properties of spider dragline silk.</title>
        <authorList>
            <person name="Kono N."/>
            <person name="Nakamura H."/>
            <person name="Mori M."/>
            <person name="Yoshida Y."/>
            <person name="Ohtoshi R."/>
            <person name="Malay A.D."/>
            <person name="Moran D.A.P."/>
            <person name="Tomita M."/>
            <person name="Numata K."/>
            <person name="Arakawa K."/>
        </authorList>
    </citation>
    <scope>NUCLEOTIDE SEQUENCE</scope>
</reference>
<comment type="caution">
    <text evidence="1">The sequence shown here is derived from an EMBL/GenBank/DDBJ whole genome shotgun (WGS) entry which is preliminary data.</text>
</comment>
<evidence type="ECO:0000313" key="2">
    <source>
        <dbReference type="Proteomes" id="UP000887116"/>
    </source>
</evidence>
<dbReference type="OrthoDB" id="8123042at2759"/>
<keyword evidence="2" id="KW-1185">Reference proteome</keyword>
<evidence type="ECO:0000313" key="1">
    <source>
        <dbReference type="EMBL" id="GFR06990.1"/>
    </source>
</evidence>
<dbReference type="AlphaFoldDB" id="A0A8X6ILF6"/>
<name>A0A8X6ILF6_TRICU</name>
<proteinExistence type="predicted"/>
<gene>
    <name evidence="1" type="primary">ASM33_07455</name>
    <name evidence="1" type="ORF">TNCT_499511</name>
</gene>
<organism evidence="1 2">
    <name type="scientific">Trichonephila clavata</name>
    <name type="common">Joro spider</name>
    <name type="synonym">Nephila clavata</name>
    <dbReference type="NCBI Taxonomy" id="2740835"/>
    <lineage>
        <taxon>Eukaryota</taxon>
        <taxon>Metazoa</taxon>
        <taxon>Ecdysozoa</taxon>
        <taxon>Arthropoda</taxon>
        <taxon>Chelicerata</taxon>
        <taxon>Arachnida</taxon>
        <taxon>Araneae</taxon>
        <taxon>Araneomorphae</taxon>
        <taxon>Entelegynae</taxon>
        <taxon>Araneoidea</taxon>
        <taxon>Nephilidae</taxon>
        <taxon>Trichonephila</taxon>
    </lineage>
</organism>
<sequence>MASGVPFLKMTPTKPLRILYLQDEMGYDDMRRRVQQLKIDQKLIDLMKENLVIASEAKITLNDEGVERIKDIIMKDFGTKMVDLIAIDSLTTHLMPLSLLRSGIEKLRSIGIGIIMTHHTKKVSTATLEKNPFQALVGANALRSFYTSGIIMFQPSRSKNILQVAYELGNGKPIPAKFISRTDGCWKTIATA</sequence>
<accession>A0A8X6ILF6</accession>
<dbReference type="InterPro" id="IPR027417">
    <property type="entry name" value="P-loop_NTPase"/>
</dbReference>
<dbReference type="Proteomes" id="UP000887116">
    <property type="component" value="Unassembled WGS sequence"/>
</dbReference>
<dbReference type="EMBL" id="BMAO01035938">
    <property type="protein sequence ID" value="GFR06990.1"/>
    <property type="molecule type" value="Genomic_DNA"/>
</dbReference>